<keyword evidence="2 5" id="KW-0808">Transferase</keyword>
<dbReference type="Gene3D" id="1.20.910.10">
    <property type="entry name" value="Heme oxygenase-like"/>
    <property type="match status" value="1"/>
</dbReference>
<protein>
    <submittedName>
        <fullName evidence="5">Methyltransferase</fullName>
        <ecNumber evidence="5">2.1.1.-</ecNumber>
    </submittedName>
</protein>
<dbReference type="Gene3D" id="3.60.130.10">
    <property type="entry name" value="Clavaminate synthase-like"/>
    <property type="match status" value="1"/>
</dbReference>
<feature type="domain" description="EF-hand" evidence="4">
    <location>
        <begin position="141"/>
        <end position="176"/>
    </location>
</feature>
<evidence type="ECO:0000256" key="3">
    <source>
        <dbReference type="ARBA" id="ARBA00023002"/>
    </source>
</evidence>
<evidence type="ECO:0000313" key="6">
    <source>
        <dbReference type="Proteomes" id="UP001224775"/>
    </source>
</evidence>
<dbReference type="PROSITE" id="PS50222">
    <property type="entry name" value="EF_HAND_2"/>
    <property type="match status" value="1"/>
</dbReference>
<dbReference type="InterPro" id="IPR011992">
    <property type="entry name" value="EF-hand-dom_pair"/>
</dbReference>
<comment type="caution">
    <text evidence="5">The sequence shown here is derived from an EMBL/GenBank/DDBJ whole genome shotgun (WGS) entry which is preliminary data.</text>
</comment>
<dbReference type="GO" id="GO:0005509">
    <property type="term" value="F:calcium ion binding"/>
    <property type="evidence" value="ECO:0007669"/>
    <property type="project" value="InterPro"/>
</dbReference>
<dbReference type="PANTHER" id="PTHR43861:SF1">
    <property type="entry name" value="TRANS-ACONITATE 2-METHYLTRANSFERASE"/>
    <property type="match status" value="1"/>
</dbReference>
<dbReference type="InterPro" id="IPR002048">
    <property type="entry name" value="EF_hand_dom"/>
</dbReference>
<name>A0AAD9DFX4_9STRA</name>
<dbReference type="InterPro" id="IPR016084">
    <property type="entry name" value="Haem_Oase-like_multi-hlx"/>
</dbReference>
<dbReference type="InterPro" id="IPR029063">
    <property type="entry name" value="SAM-dependent_MTases_sf"/>
</dbReference>
<dbReference type="SUPFAM" id="SSF51197">
    <property type="entry name" value="Clavaminate synthase-like"/>
    <property type="match status" value="1"/>
</dbReference>
<dbReference type="PANTHER" id="PTHR43861">
    <property type="entry name" value="TRANS-ACONITATE 2-METHYLTRANSFERASE-RELATED"/>
    <property type="match status" value="1"/>
</dbReference>
<organism evidence="5 6">
    <name type="scientific">Skeletonema marinoi</name>
    <dbReference type="NCBI Taxonomy" id="267567"/>
    <lineage>
        <taxon>Eukaryota</taxon>
        <taxon>Sar</taxon>
        <taxon>Stramenopiles</taxon>
        <taxon>Ochrophyta</taxon>
        <taxon>Bacillariophyta</taxon>
        <taxon>Coscinodiscophyceae</taxon>
        <taxon>Thalassiosirophycidae</taxon>
        <taxon>Thalassiosirales</taxon>
        <taxon>Skeletonemataceae</taxon>
        <taxon>Skeletonema</taxon>
        <taxon>Skeletonema marinoi-dohrnii complex</taxon>
    </lineage>
</organism>
<dbReference type="InterPro" id="IPR041698">
    <property type="entry name" value="Methyltransf_25"/>
</dbReference>
<sequence>MLLTAAAQHLSSNATSSLKDFEMQLGFLGREAFNALLDNIGYRRSREGLWDSFLAEVNSITKNDGGEASSSSFITVADMAKVYASDTYHLLDNGKDSGDALMEYVDKLFDKANTNMQGQDDTELDKDEFCSFFRELMGDNYSDEAADEAFDAIDVDGSGGITVAEFKEGVLKSNKNKTSGLPSTFNYNLLSPTLTSENDFVKALERHTKNHRAVTHHLLENIACASLEGNKLLTSSCFSFPRIPSLIRASCEGRNGFYSEETLEECEMLGIPRESVENIPHHQLFRELVNTVEKKWRNGQGQKECVAKGKIGLLASLYFGSELIVPCIYSALLVGLRLCLNLSREETRFLLLHVSMDGDHADNIRDIIVSHCKTAEDRIEFVKCTELIINARVSFYDKLGSLQNLQNVHDKASKLYDKQASKWSRDKPRCLSDFTGRPVVYDFISENINGATVLDVGCGEGFVSRKMTEMGAAKVVGIDVSPGMIDGAKSHEKKDAAGLKQQLIEKSAECNLMLGANFDVGSFDLSVAVFLFNYMSITAMNQTFEDVHALLKPGGHFVFSVPHPFMASHSSAAFGFQGSGNESAYFSMRDKCMEGHIGTIDGEKLNVRMHFKTIEDYINAATSHGFEIVDFTEARVRAEDMVSNVPFFSSVNGYPLHMVIKLRKPMSTNDSASLGSMNTLDLLPIKLNWPAQSPTTWKTPCDVDSNRCKYRTHRCFPPSVRKGISVDDLDIGNDIDSPRRARSREVRDLFSATNEFGKVFVVGLDMTALGGVEQLDKMTVCSKIAYFILSEHIGTVDATAVETFRCQKFSPHYNVFSLHPLLHLSSANMDAMSKSNDNVLFSVSDTEAGWHTDGASKDRVYDVVSLLCISPASEGGKFRISNACDVYDELNRALPKFLLYELTRPIPRDILENGGAAILAMRIKYNSYPIYVAKETACGKIAVSDPCLSSSPVVCFRYMRHWIETGHEKTFWKVPTLLKIAMDVLDDHLDDACCFHQALERGEMIFANNAMLAHARDQFKNDPDAPPRHKVRAWIQVQKAAILHDENSFATTDKNLSFEEENQSRLRSFERGNQPTYLRHPTKVLKAMNKEDKNSHVIPLDEDLAFFSPFCRHTPQGGIDKPSKSFRIVWDGSTKQRHDDVVLNDVTPTEKEAPITFGDTERRFDKDIYDYRVSFPTATMYLGFEDVASCFKFPRFNPGLSGAFGSSIAMYSICQPMEPFRRTIETLSKIFQDTDGLVEKHQHYLDMIQWEENVPVPSVIAKVVRCVLESSIMKEITSHALLECMSTMLSLQQLIAIG</sequence>
<dbReference type="EMBL" id="JATAAI010000008">
    <property type="protein sequence ID" value="KAK1744118.1"/>
    <property type="molecule type" value="Genomic_DNA"/>
</dbReference>
<dbReference type="EC" id="2.1.1.-" evidence="5"/>
<dbReference type="SUPFAM" id="SSF48613">
    <property type="entry name" value="Heme oxygenase-like"/>
    <property type="match status" value="1"/>
</dbReference>
<proteinExistence type="predicted"/>
<dbReference type="CDD" id="cd02440">
    <property type="entry name" value="AdoMet_MTases"/>
    <property type="match status" value="1"/>
</dbReference>
<dbReference type="CDD" id="cd00051">
    <property type="entry name" value="EFh"/>
    <property type="match status" value="1"/>
</dbReference>
<dbReference type="GO" id="GO:0008168">
    <property type="term" value="F:methyltransferase activity"/>
    <property type="evidence" value="ECO:0007669"/>
    <property type="project" value="UniProtKB-KW"/>
</dbReference>
<dbReference type="InterPro" id="IPR042098">
    <property type="entry name" value="TauD-like_sf"/>
</dbReference>
<evidence type="ECO:0000313" key="5">
    <source>
        <dbReference type="EMBL" id="KAK1744118.1"/>
    </source>
</evidence>
<dbReference type="SUPFAM" id="SSF53335">
    <property type="entry name" value="S-adenosyl-L-methionine-dependent methyltransferases"/>
    <property type="match status" value="1"/>
</dbReference>
<keyword evidence="3" id="KW-0560">Oxidoreductase</keyword>
<reference evidence="5" key="1">
    <citation type="submission" date="2023-06" db="EMBL/GenBank/DDBJ databases">
        <title>Survivors Of The Sea: Transcriptome response of Skeletonema marinoi to long-term dormancy.</title>
        <authorList>
            <person name="Pinder M.I.M."/>
            <person name="Kourtchenko O."/>
            <person name="Robertson E.K."/>
            <person name="Larsson T."/>
            <person name="Maumus F."/>
            <person name="Osuna-Cruz C.M."/>
            <person name="Vancaester E."/>
            <person name="Stenow R."/>
            <person name="Vandepoele K."/>
            <person name="Ploug H."/>
            <person name="Bruchert V."/>
            <person name="Godhe A."/>
            <person name="Topel M."/>
        </authorList>
    </citation>
    <scope>NUCLEOTIDE SEQUENCE</scope>
    <source>
        <strain evidence="5">R05AC</strain>
    </source>
</reference>
<dbReference type="Gene3D" id="1.10.238.10">
    <property type="entry name" value="EF-hand"/>
    <property type="match status" value="1"/>
</dbReference>
<accession>A0AAD9DFX4</accession>
<dbReference type="InterPro" id="IPR003819">
    <property type="entry name" value="TauD/TfdA-like"/>
</dbReference>
<dbReference type="GO" id="GO:0016491">
    <property type="term" value="F:oxidoreductase activity"/>
    <property type="evidence" value="ECO:0007669"/>
    <property type="project" value="UniProtKB-KW"/>
</dbReference>
<gene>
    <name evidence="5" type="ORF">QTG54_005715</name>
</gene>
<dbReference type="Gene3D" id="3.40.50.150">
    <property type="entry name" value="Vaccinia Virus protein VP39"/>
    <property type="match status" value="1"/>
</dbReference>
<keyword evidence="6" id="KW-1185">Reference proteome</keyword>
<dbReference type="SUPFAM" id="SSF47473">
    <property type="entry name" value="EF-hand"/>
    <property type="match status" value="1"/>
</dbReference>
<keyword evidence="1 5" id="KW-0489">Methyltransferase</keyword>
<evidence type="ECO:0000259" key="4">
    <source>
        <dbReference type="PROSITE" id="PS50222"/>
    </source>
</evidence>
<evidence type="ECO:0000256" key="1">
    <source>
        <dbReference type="ARBA" id="ARBA00022603"/>
    </source>
</evidence>
<dbReference type="Pfam" id="PF13649">
    <property type="entry name" value="Methyltransf_25"/>
    <property type="match status" value="1"/>
</dbReference>
<dbReference type="GO" id="GO:0032259">
    <property type="term" value="P:methylation"/>
    <property type="evidence" value="ECO:0007669"/>
    <property type="project" value="UniProtKB-KW"/>
</dbReference>
<dbReference type="Pfam" id="PF02668">
    <property type="entry name" value="TauD"/>
    <property type="match status" value="1"/>
</dbReference>
<dbReference type="Proteomes" id="UP001224775">
    <property type="component" value="Unassembled WGS sequence"/>
</dbReference>
<evidence type="ECO:0000256" key="2">
    <source>
        <dbReference type="ARBA" id="ARBA00022679"/>
    </source>
</evidence>